<keyword evidence="5" id="KW-1185">Reference proteome</keyword>
<dbReference type="Proteomes" id="UP001415857">
    <property type="component" value="Unassembled WGS sequence"/>
</dbReference>
<dbReference type="AlphaFoldDB" id="A0AAP0RXW5"/>
<sequence>MLHSLCLSRVCSISPTKKPNSHSLSSSPHPPHLLRFRTSHRENLRYLKTLGIITDPPAKTHKNPSPETLDQILSTVNFLKSKGFSDADFPRLAVLGPQLFSTDFDPTDIEPVFDFLTVDLAASVEESRGLIVRCPGILFSDVEFCLKPTVGYLRGLGLEKLNSPTTLNAHLLNTRVKKLVEKIRFLRSVGFSYEESARVCARFPAIFGYSVENNLRPKFEYLVKEMKRSVEELKAFPQYFAFSLEKRIVPRHLHLVARNVRVPLKRMLLWGDERFYAKWK</sequence>
<dbReference type="Gene3D" id="1.25.70.10">
    <property type="entry name" value="Transcription termination factor 3, mitochondrial"/>
    <property type="match status" value="1"/>
</dbReference>
<dbReference type="GO" id="GO:0003676">
    <property type="term" value="F:nucleic acid binding"/>
    <property type="evidence" value="ECO:0007669"/>
    <property type="project" value="InterPro"/>
</dbReference>
<keyword evidence="2" id="KW-0804">Transcription</keyword>
<reference evidence="4 5" key="1">
    <citation type="journal article" date="2024" name="Plant J.">
        <title>Genome sequences and population genomics reveal climatic adaptation and genomic divergence between two closely related sweetgum species.</title>
        <authorList>
            <person name="Xu W.Q."/>
            <person name="Ren C.Q."/>
            <person name="Zhang X.Y."/>
            <person name="Comes H.P."/>
            <person name="Liu X.H."/>
            <person name="Li Y.G."/>
            <person name="Kettle C.J."/>
            <person name="Jalonen R."/>
            <person name="Gaisberger H."/>
            <person name="Ma Y.Z."/>
            <person name="Qiu Y.X."/>
        </authorList>
    </citation>
    <scope>NUCLEOTIDE SEQUENCE [LARGE SCALE GENOMIC DNA]</scope>
    <source>
        <strain evidence="4">Hangzhou</strain>
    </source>
</reference>
<comment type="similarity">
    <text evidence="1">Belongs to the mTERF family.</text>
</comment>
<keyword evidence="2" id="KW-0805">Transcription regulation</keyword>
<evidence type="ECO:0000256" key="3">
    <source>
        <dbReference type="ARBA" id="ARBA00022946"/>
    </source>
</evidence>
<evidence type="ECO:0008006" key="6">
    <source>
        <dbReference type="Google" id="ProtNLM"/>
    </source>
</evidence>
<gene>
    <name evidence="4" type="ORF">L1049_014882</name>
</gene>
<evidence type="ECO:0000313" key="5">
    <source>
        <dbReference type="Proteomes" id="UP001415857"/>
    </source>
</evidence>
<dbReference type="EMBL" id="JBBPBK010000004">
    <property type="protein sequence ID" value="KAK9286484.1"/>
    <property type="molecule type" value="Genomic_DNA"/>
</dbReference>
<name>A0AAP0RXW5_LIQFO</name>
<dbReference type="PANTHER" id="PTHR13068">
    <property type="entry name" value="CGI-12 PROTEIN-RELATED"/>
    <property type="match status" value="1"/>
</dbReference>
<evidence type="ECO:0000256" key="1">
    <source>
        <dbReference type="ARBA" id="ARBA00007692"/>
    </source>
</evidence>
<evidence type="ECO:0000256" key="2">
    <source>
        <dbReference type="ARBA" id="ARBA00022472"/>
    </source>
</evidence>
<keyword evidence="3" id="KW-0809">Transit peptide</keyword>
<dbReference type="Pfam" id="PF02536">
    <property type="entry name" value="mTERF"/>
    <property type="match status" value="1"/>
</dbReference>
<dbReference type="SMART" id="SM00733">
    <property type="entry name" value="Mterf"/>
    <property type="match status" value="5"/>
</dbReference>
<protein>
    <recommendedName>
        <fullName evidence="6">Transcription termination factor MTEF1, chloroplastic</fullName>
    </recommendedName>
</protein>
<comment type="caution">
    <text evidence="4">The sequence shown here is derived from an EMBL/GenBank/DDBJ whole genome shotgun (WGS) entry which is preliminary data.</text>
</comment>
<dbReference type="GO" id="GO:0006353">
    <property type="term" value="P:DNA-templated transcription termination"/>
    <property type="evidence" value="ECO:0007669"/>
    <property type="project" value="UniProtKB-KW"/>
</dbReference>
<dbReference type="InterPro" id="IPR038538">
    <property type="entry name" value="MTERF_sf"/>
</dbReference>
<proteinExistence type="inferred from homology"/>
<dbReference type="FunFam" id="1.25.70.10:FF:000037">
    <property type="entry name" value="Transcription termination factor MTEF1, chloroplastic"/>
    <property type="match status" value="1"/>
</dbReference>
<accession>A0AAP0RXW5</accession>
<organism evidence="4 5">
    <name type="scientific">Liquidambar formosana</name>
    <name type="common">Formosan gum</name>
    <dbReference type="NCBI Taxonomy" id="63359"/>
    <lineage>
        <taxon>Eukaryota</taxon>
        <taxon>Viridiplantae</taxon>
        <taxon>Streptophyta</taxon>
        <taxon>Embryophyta</taxon>
        <taxon>Tracheophyta</taxon>
        <taxon>Spermatophyta</taxon>
        <taxon>Magnoliopsida</taxon>
        <taxon>eudicotyledons</taxon>
        <taxon>Gunneridae</taxon>
        <taxon>Pentapetalae</taxon>
        <taxon>Saxifragales</taxon>
        <taxon>Altingiaceae</taxon>
        <taxon>Liquidambar</taxon>
    </lineage>
</organism>
<evidence type="ECO:0000313" key="4">
    <source>
        <dbReference type="EMBL" id="KAK9286484.1"/>
    </source>
</evidence>
<dbReference type="PANTHER" id="PTHR13068:SF139">
    <property type="entry name" value="TRANSCRIPTION TERMINATION FACTOR MTEF1, CHLOROPLASTIC"/>
    <property type="match status" value="1"/>
</dbReference>
<dbReference type="InterPro" id="IPR003690">
    <property type="entry name" value="MTERF"/>
</dbReference>
<keyword evidence="2" id="KW-0806">Transcription termination</keyword>